<evidence type="ECO:0000313" key="3">
    <source>
        <dbReference type="Proteomes" id="UP001165587"/>
    </source>
</evidence>
<dbReference type="Pfam" id="PF18588">
    <property type="entry name" value="WcbI"/>
    <property type="match status" value="1"/>
</dbReference>
<dbReference type="InterPro" id="IPR041307">
    <property type="entry name" value="WcbI"/>
</dbReference>
<evidence type="ECO:0000259" key="1">
    <source>
        <dbReference type="Pfam" id="PF18588"/>
    </source>
</evidence>
<organism evidence="2 3">
    <name type="scientific">Herbiconiux oxytropis</name>
    <dbReference type="NCBI Taxonomy" id="2970915"/>
    <lineage>
        <taxon>Bacteria</taxon>
        <taxon>Bacillati</taxon>
        <taxon>Actinomycetota</taxon>
        <taxon>Actinomycetes</taxon>
        <taxon>Micrococcales</taxon>
        <taxon>Microbacteriaceae</taxon>
        <taxon>Herbiconiux</taxon>
    </lineage>
</organism>
<dbReference type="AlphaFoldDB" id="A0AA41XI71"/>
<dbReference type="Gene3D" id="3.40.50.12080">
    <property type="match status" value="2"/>
</dbReference>
<accession>A0AA41XI71</accession>
<proteinExistence type="predicted"/>
<protein>
    <submittedName>
        <fullName evidence="2">WcbI family polysaccharide biosynthesis putative acetyltransferase</fullName>
    </submittedName>
</protein>
<dbReference type="EMBL" id="JANLCK010000007">
    <property type="protein sequence ID" value="MCS5726869.1"/>
    <property type="molecule type" value="Genomic_DNA"/>
</dbReference>
<name>A0AA41XI71_9MICO</name>
<dbReference type="Proteomes" id="UP001165587">
    <property type="component" value="Unassembled WGS sequence"/>
</dbReference>
<feature type="domain" description="Polysaccharide biosynthesis enzyme WcbI" evidence="1">
    <location>
        <begin position="36"/>
        <end position="239"/>
    </location>
</feature>
<keyword evidence="3" id="KW-1185">Reference proteome</keyword>
<sequence length="318" mass="34246">MPLHPHSMLPAADPGRRTHFAEFYGAVPAADRPIGLVMGNCQAESLRLALPHPVAWVRTPPVHELTAGDMPHLDRLVEAASVLISQPVRDDYHGLPIGTRQLFARVGARRGAGVAPGGAGSLTAVVPVIRSAALYPAHALVRPPSEPSLAPPLVPYHDLHVLAEAAGQPLPPLTVRSTRAVGSLSQRELRSREQRHGAVPVSDLFEHPSFDLMRTINHPGNPVWTELAARVAAHLGLDGDPVELERPLLNRIHAPRSAVVIEAWELATPATDHWTVDGEQVPDDEVRRAHLTWYGEHPEVVAAGVSRHAEALSLLADA</sequence>
<evidence type="ECO:0000313" key="2">
    <source>
        <dbReference type="EMBL" id="MCS5726869.1"/>
    </source>
</evidence>
<comment type="caution">
    <text evidence="2">The sequence shown here is derived from an EMBL/GenBank/DDBJ whole genome shotgun (WGS) entry which is preliminary data.</text>
</comment>
<gene>
    <name evidence="2" type="ORF">N1028_13295</name>
</gene>
<reference evidence="2" key="1">
    <citation type="submission" date="2022-08" db="EMBL/GenBank/DDBJ databases">
        <authorList>
            <person name="Deng Y."/>
            <person name="Han X.-F."/>
            <person name="Zhang Y.-Q."/>
        </authorList>
    </citation>
    <scope>NUCLEOTIDE SEQUENCE</scope>
    <source>
        <strain evidence="2">CPCC 203407</strain>
    </source>
</reference>
<dbReference type="RefSeq" id="WP_259529750.1">
    <property type="nucleotide sequence ID" value="NZ_JANLCK010000007.1"/>
</dbReference>